<sequence>MVAIGSVCPICLFYSDEPYEGLIELLEHQRRQDRAYIGCMKAGEVVSEEGKLWYEPEEWKFGDEKS</sequence>
<protein>
    <submittedName>
        <fullName evidence="1">Uncharacterized protein</fullName>
    </submittedName>
</protein>
<gene>
    <name evidence="1" type="ORF">PVK06_026607</name>
</gene>
<evidence type="ECO:0000313" key="1">
    <source>
        <dbReference type="EMBL" id="KAK5811279.1"/>
    </source>
</evidence>
<reference evidence="1 2" key="1">
    <citation type="submission" date="2023-03" db="EMBL/GenBank/DDBJ databases">
        <title>WGS of Gossypium arboreum.</title>
        <authorList>
            <person name="Yu D."/>
        </authorList>
    </citation>
    <scope>NUCLEOTIDE SEQUENCE [LARGE SCALE GENOMIC DNA]</scope>
    <source>
        <tissue evidence="1">Leaf</tissue>
    </source>
</reference>
<dbReference type="Proteomes" id="UP001358586">
    <property type="component" value="Chromosome 8"/>
</dbReference>
<organism evidence="1 2">
    <name type="scientific">Gossypium arboreum</name>
    <name type="common">Tree cotton</name>
    <name type="synonym">Gossypium nanking</name>
    <dbReference type="NCBI Taxonomy" id="29729"/>
    <lineage>
        <taxon>Eukaryota</taxon>
        <taxon>Viridiplantae</taxon>
        <taxon>Streptophyta</taxon>
        <taxon>Embryophyta</taxon>
        <taxon>Tracheophyta</taxon>
        <taxon>Spermatophyta</taxon>
        <taxon>Magnoliopsida</taxon>
        <taxon>eudicotyledons</taxon>
        <taxon>Gunneridae</taxon>
        <taxon>Pentapetalae</taxon>
        <taxon>rosids</taxon>
        <taxon>malvids</taxon>
        <taxon>Malvales</taxon>
        <taxon>Malvaceae</taxon>
        <taxon>Malvoideae</taxon>
        <taxon>Gossypium</taxon>
    </lineage>
</organism>
<accession>A0ABR0NY78</accession>
<evidence type="ECO:0000313" key="2">
    <source>
        <dbReference type="Proteomes" id="UP001358586"/>
    </source>
</evidence>
<proteinExistence type="predicted"/>
<comment type="caution">
    <text evidence="1">The sequence shown here is derived from an EMBL/GenBank/DDBJ whole genome shotgun (WGS) entry which is preliminary data.</text>
</comment>
<name>A0ABR0NY78_GOSAR</name>
<dbReference type="EMBL" id="JARKNE010000008">
    <property type="protein sequence ID" value="KAK5811279.1"/>
    <property type="molecule type" value="Genomic_DNA"/>
</dbReference>
<keyword evidence="2" id="KW-1185">Reference proteome</keyword>